<dbReference type="STRING" id="1194083.BN12_3140002"/>
<name>A0A077M372_9MICO</name>
<sequence>MGDDDVTTTAGDRRPFRVTGTAQREAWRTKVMPPVERIRSGVWCVPVPIPRNPLRYTLTYLLEHRDGLVVVDPGWESDPGRVALEDGMRDLGASWSDVAGVVVTHVHPDHHGLSRLVKERSGGWVAMHPAEAASLPGESMRTDAIARDDDWLHGCGTPQDAAEELRMTARMLEPFTRMARPDVLLEDADRVPGGDWRAVWTPGHTAGHLCLHHEAAALFLTGDHVLPRISPNISLHPFTDEPPLAAYLASLRKVAAYDSAEALPAHEYRFTGLAARVETLLAHHEERCGEIEDVVARLEEPTVWQVAERLTWSRGWDGVQGLMRRAALAETAAHLQYLRGLARIRARRVDRTWVFSLPVAADGLTGASPSP</sequence>
<protein>
    <submittedName>
        <fullName evidence="2">Beta-lactamase-like</fullName>
    </submittedName>
</protein>
<dbReference type="InterPro" id="IPR001279">
    <property type="entry name" value="Metallo-B-lactamas"/>
</dbReference>
<gene>
    <name evidence="2" type="ORF">BN12_3140002</name>
</gene>
<evidence type="ECO:0000313" key="2">
    <source>
        <dbReference type="EMBL" id="CCH78649.1"/>
    </source>
</evidence>
<dbReference type="Proteomes" id="UP000035721">
    <property type="component" value="Unassembled WGS sequence"/>
</dbReference>
<accession>A0A077M372</accession>
<dbReference type="InterPro" id="IPR050662">
    <property type="entry name" value="Sec-metab_biosynth-thioest"/>
</dbReference>
<dbReference type="InterPro" id="IPR036866">
    <property type="entry name" value="RibonucZ/Hydroxyglut_hydro"/>
</dbReference>
<keyword evidence="3" id="KW-1185">Reference proteome</keyword>
<dbReference type="Pfam" id="PF00753">
    <property type="entry name" value="Lactamase_B"/>
    <property type="match status" value="1"/>
</dbReference>
<dbReference type="AlphaFoldDB" id="A0A077M372"/>
<evidence type="ECO:0000259" key="1">
    <source>
        <dbReference type="SMART" id="SM00849"/>
    </source>
</evidence>
<dbReference type="Gene3D" id="1.10.10.10">
    <property type="entry name" value="Winged helix-like DNA-binding domain superfamily/Winged helix DNA-binding domain"/>
    <property type="match status" value="1"/>
</dbReference>
<dbReference type="SMART" id="SM00849">
    <property type="entry name" value="Lactamase_B"/>
    <property type="match status" value="1"/>
</dbReference>
<dbReference type="EMBL" id="CAJB01000240">
    <property type="protein sequence ID" value="CCH78649.1"/>
    <property type="molecule type" value="Genomic_DNA"/>
</dbReference>
<organism evidence="2 3">
    <name type="scientific">Nostocoides japonicum T1-X7</name>
    <dbReference type="NCBI Taxonomy" id="1194083"/>
    <lineage>
        <taxon>Bacteria</taxon>
        <taxon>Bacillati</taxon>
        <taxon>Actinomycetota</taxon>
        <taxon>Actinomycetes</taxon>
        <taxon>Micrococcales</taxon>
        <taxon>Intrasporangiaceae</taxon>
        <taxon>Nostocoides</taxon>
    </lineage>
</organism>
<dbReference type="SUPFAM" id="SSF56281">
    <property type="entry name" value="Metallo-hydrolase/oxidoreductase"/>
    <property type="match status" value="1"/>
</dbReference>
<dbReference type="InterPro" id="IPR036388">
    <property type="entry name" value="WH-like_DNA-bd_sf"/>
</dbReference>
<dbReference type="Gene3D" id="3.60.15.10">
    <property type="entry name" value="Ribonuclease Z/Hydroxyacylglutathione hydrolase-like"/>
    <property type="match status" value="1"/>
</dbReference>
<dbReference type="RefSeq" id="WP_200901269.1">
    <property type="nucleotide sequence ID" value="NZ_HF570958.1"/>
</dbReference>
<proteinExistence type="predicted"/>
<feature type="domain" description="Metallo-beta-lactamase" evidence="1">
    <location>
        <begin position="56"/>
        <end position="266"/>
    </location>
</feature>
<dbReference type="PANTHER" id="PTHR23131:SF4">
    <property type="entry name" value="METALLO-BETA-LACTAMASE SUPERFAMILY POTEIN"/>
    <property type="match status" value="1"/>
</dbReference>
<dbReference type="PANTHER" id="PTHR23131">
    <property type="entry name" value="ENDORIBONUCLEASE LACTB2"/>
    <property type="match status" value="1"/>
</dbReference>
<reference evidence="2 3" key="1">
    <citation type="journal article" date="2013" name="ISME J.">
        <title>A metabolic model for members of the genus Tetrasphaera involved in enhanced biological phosphorus removal.</title>
        <authorList>
            <person name="Kristiansen R."/>
            <person name="Nguyen H.T.T."/>
            <person name="Saunders A.M."/>
            <person name="Nielsen J.L."/>
            <person name="Wimmer R."/>
            <person name="Le V.Q."/>
            <person name="McIlroy S.J."/>
            <person name="Petrovski S."/>
            <person name="Seviour R.J."/>
            <person name="Calteau A."/>
            <person name="Nielsen K.L."/>
            <person name="Nielsen P.H."/>
        </authorList>
    </citation>
    <scope>NUCLEOTIDE SEQUENCE [LARGE SCALE GENOMIC DNA]</scope>
    <source>
        <strain evidence="2 3">T1-X7</strain>
    </source>
</reference>
<evidence type="ECO:0000313" key="3">
    <source>
        <dbReference type="Proteomes" id="UP000035721"/>
    </source>
</evidence>
<comment type="caution">
    <text evidence="2">The sequence shown here is derived from an EMBL/GenBank/DDBJ whole genome shotgun (WGS) entry which is preliminary data.</text>
</comment>